<protein>
    <submittedName>
        <fullName evidence="2">UDP-glucose 4-epimerase</fullName>
    </submittedName>
</protein>
<dbReference type="CDD" id="cd08946">
    <property type="entry name" value="SDR_e"/>
    <property type="match status" value="1"/>
</dbReference>
<name>A0A1Y5F2G9_9BACT</name>
<dbReference type="PANTHER" id="PTHR43245">
    <property type="entry name" value="BIFUNCTIONAL POLYMYXIN RESISTANCE PROTEIN ARNA"/>
    <property type="match status" value="1"/>
</dbReference>
<reference evidence="3" key="1">
    <citation type="journal article" date="2017" name="Proc. Natl. Acad. Sci. U.S.A.">
        <title>Simulation of Deepwater Horizon oil plume reveals substrate specialization within a complex community of hydrocarbon-degraders.</title>
        <authorList>
            <person name="Hu P."/>
            <person name="Dubinsky E.A."/>
            <person name="Probst A.J."/>
            <person name="Wang J."/>
            <person name="Sieber C.M.K."/>
            <person name="Tom L.M."/>
            <person name="Gardinali P."/>
            <person name="Banfield J.F."/>
            <person name="Atlas R.M."/>
            <person name="Andersen G.L."/>
        </authorList>
    </citation>
    <scope>NUCLEOTIDE SEQUENCE [LARGE SCALE GENOMIC DNA]</scope>
</reference>
<sequence length="334" mass="37782">MVKNRKVLVTGGAGYVGVELVKKLYSEGYSVVVFDLFWFIGTDVFDAMSDRVTCYKEDIRDLDKLQKATLGCTDFIHLACISNDPSYDLNPKLSKSINYDCFEDIVKIAKKSGVSRFIYASSSSVYGVKEESHVTEDLALDPLTDYSKYKALCEEILMRYNSEEFTTVAVRPATVCGYSERLRLDVVVNILTNFAVNKDLVKVFGGSQKRPNIHIDDMVRCYLSLLEVDTRKISGEVFNVGGENHTVLELANMIATEADVEKVIVEHSDDIRSYHISSKRIEEKLGFVAKKSIREAVADLILKFKEGVIPNSFEDDKYFNVKYLSEKEIDENCH</sequence>
<evidence type="ECO:0000313" key="2">
    <source>
        <dbReference type="EMBL" id="OUR93635.1"/>
    </source>
</evidence>
<accession>A0A1Y5F2G9</accession>
<dbReference type="SUPFAM" id="SSF51735">
    <property type="entry name" value="NAD(P)-binding Rossmann-fold domains"/>
    <property type="match status" value="1"/>
</dbReference>
<dbReference type="EMBL" id="MAAO01000015">
    <property type="protein sequence ID" value="OUR93635.1"/>
    <property type="molecule type" value="Genomic_DNA"/>
</dbReference>
<dbReference type="Pfam" id="PF01370">
    <property type="entry name" value="Epimerase"/>
    <property type="match status" value="1"/>
</dbReference>
<evidence type="ECO:0000313" key="3">
    <source>
        <dbReference type="Proteomes" id="UP000196531"/>
    </source>
</evidence>
<dbReference type="PANTHER" id="PTHR43245:SF23">
    <property type="entry name" value="NAD(P)-BINDING DOMAIN-CONTAINING PROTEIN"/>
    <property type="match status" value="1"/>
</dbReference>
<feature type="domain" description="NAD-dependent epimerase/dehydratase" evidence="1">
    <location>
        <begin position="7"/>
        <end position="241"/>
    </location>
</feature>
<dbReference type="Proteomes" id="UP000196531">
    <property type="component" value="Unassembled WGS sequence"/>
</dbReference>
<organism evidence="2 3">
    <name type="scientific">Halobacteriovorax marinus</name>
    <dbReference type="NCBI Taxonomy" id="97084"/>
    <lineage>
        <taxon>Bacteria</taxon>
        <taxon>Pseudomonadati</taxon>
        <taxon>Bdellovibrionota</taxon>
        <taxon>Bacteriovoracia</taxon>
        <taxon>Bacteriovoracales</taxon>
        <taxon>Halobacteriovoraceae</taxon>
        <taxon>Halobacteriovorax</taxon>
    </lineage>
</organism>
<dbReference type="InterPro" id="IPR001509">
    <property type="entry name" value="Epimerase_deHydtase"/>
</dbReference>
<dbReference type="InterPro" id="IPR050177">
    <property type="entry name" value="Lipid_A_modif_metabolic_enz"/>
</dbReference>
<proteinExistence type="predicted"/>
<comment type="caution">
    <text evidence="2">The sequence shown here is derived from an EMBL/GenBank/DDBJ whole genome shotgun (WGS) entry which is preliminary data.</text>
</comment>
<gene>
    <name evidence="2" type="ORF">A9Q84_19395</name>
</gene>
<dbReference type="Gene3D" id="3.40.50.720">
    <property type="entry name" value="NAD(P)-binding Rossmann-like Domain"/>
    <property type="match status" value="1"/>
</dbReference>
<dbReference type="InterPro" id="IPR036291">
    <property type="entry name" value="NAD(P)-bd_dom_sf"/>
</dbReference>
<dbReference type="AlphaFoldDB" id="A0A1Y5F2G9"/>
<evidence type="ECO:0000259" key="1">
    <source>
        <dbReference type="Pfam" id="PF01370"/>
    </source>
</evidence>